<organism evidence="1 2">
    <name type="scientific">Microlunatus elymi</name>
    <dbReference type="NCBI Taxonomy" id="2596828"/>
    <lineage>
        <taxon>Bacteria</taxon>
        <taxon>Bacillati</taxon>
        <taxon>Actinomycetota</taxon>
        <taxon>Actinomycetes</taxon>
        <taxon>Propionibacteriales</taxon>
        <taxon>Propionibacteriaceae</taxon>
        <taxon>Microlunatus</taxon>
    </lineage>
</organism>
<dbReference type="SUPFAM" id="SSF55154">
    <property type="entry name" value="CYTH-like phosphatases"/>
    <property type="match status" value="1"/>
</dbReference>
<keyword evidence="2" id="KW-1185">Reference proteome</keyword>
<accession>A0A516PVF7</accession>
<evidence type="ECO:0008006" key="3">
    <source>
        <dbReference type="Google" id="ProtNLM"/>
    </source>
</evidence>
<evidence type="ECO:0000313" key="1">
    <source>
        <dbReference type="EMBL" id="QDP95140.1"/>
    </source>
</evidence>
<protein>
    <recommendedName>
        <fullName evidence="3">CHAD domain-containing protein</fullName>
    </recommendedName>
</protein>
<dbReference type="KEGG" id="mik:FOE78_03715"/>
<dbReference type="Proteomes" id="UP000319263">
    <property type="component" value="Chromosome"/>
</dbReference>
<dbReference type="AlphaFoldDB" id="A0A516PVF7"/>
<name>A0A516PVF7_9ACTN</name>
<dbReference type="InterPro" id="IPR033469">
    <property type="entry name" value="CYTH-like_dom_sf"/>
</dbReference>
<sequence>MSKIDQRTPLLFDLPFTAEVARLDQPEVGLAKVISLVGRDASYAAEVTLLDVADHRLIRSGVELAHRVIEGRGDWYLRAPQWQPLLPAERLEPFARGDLPDDLADLVLPFRRRGALGPVAAISYERHSFEFRAADGAALARLQDSRITIRRGGVTTARYREVRVEPLDPGLTGQQRDWLIAALSDAGGTLVDDFPELATRLGTPATGLTDYPEPRPIEPDSSFESFVESVLAARLRELMLADLAIRTDSVPATRLGEVVDRLRGELNGLAATLDPEWLAELDEELRWLLAELTEAEREPARLRSLLRRERYLRLLDLLVTAVRGPKVDENAAELKAGDIVIGLLDHSCKKLLKIAGALGPGAGGRAWMTAAVAAEETARIDRLAALVAGKKERRVARRLRPAIKLLLASQTDAELAAAAQRQARFATAAEAFELGRDYQRLRQRQHEAERDFLRLWPRIVAKVHR</sequence>
<gene>
    <name evidence="1" type="ORF">FOE78_03715</name>
</gene>
<dbReference type="OrthoDB" id="3726668at2"/>
<evidence type="ECO:0000313" key="2">
    <source>
        <dbReference type="Proteomes" id="UP000319263"/>
    </source>
</evidence>
<dbReference type="RefSeq" id="WP_143985122.1">
    <property type="nucleotide sequence ID" value="NZ_CP041692.1"/>
</dbReference>
<reference evidence="1 2" key="1">
    <citation type="submission" date="2019-07" db="EMBL/GenBank/DDBJ databases">
        <title>Microlunatus dokdonensis sp. nov. isolated from the rhizospheric soil of the wild plant Elymus tsukushiensis.</title>
        <authorList>
            <person name="Ghim S.-Y."/>
            <person name="Hwang Y.-J."/>
            <person name="Son J.-S."/>
            <person name="Shin J.-H."/>
        </authorList>
    </citation>
    <scope>NUCLEOTIDE SEQUENCE [LARGE SCALE GENOMIC DNA]</scope>
    <source>
        <strain evidence="1 2">KUDC0627</strain>
    </source>
</reference>
<proteinExistence type="predicted"/>
<dbReference type="EMBL" id="CP041692">
    <property type="protein sequence ID" value="QDP95140.1"/>
    <property type="molecule type" value="Genomic_DNA"/>
</dbReference>